<sequence length="70" mass="8245">MEEAEMRLGFMFRKFENDAISVRHMLTEAKPEIEGLEKNEVQETKETVYDRIVELVEGEGYPTESDEDFK</sequence>
<dbReference type="Proteomes" id="UP000276215">
    <property type="component" value="Unassembled WGS sequence"/>
</dbReference>
<name>A0A3N4K3G8_9PEZI</name>
<dbReference type="AlphaFoldDB" id="A0A3N4K3G8"/>
<accession>A0A3N4K3G8</accession>
<organism evidence="1 2">
    <name type="scientific">Choiromyces venosus 120613-1</name>
    <dbReference type="NCBI Taxonomy" id="1336337"/>
    <lineage>
        <taxon>Eukaryota</taxon>
        <taxon>Fungi</taxon>
        <taxon>Dikarya</taxon>
        <taxon>Ascomycota</taxon>
        <taxon>Pezizomycotina</taxon>
        <taxon>Pezizomycetes</taxon>
        <taxon>Pezizales</taxon>
        <taxon>Tuberaceae</taxon>
        <taxon>Choiromyces</taxon>
    </lineage>
</organism>
<protein>
    <submittedName>
        <fullName evidence="1">Uncharacterized protein</fullName>
    </submittedName>
</protein>
<evidence type="ECO:0000313" key="2">
    <source>
        <dbReference type="Proteomes" id="UP000276215"/>
    </source>
</evidence>
<keyword evidence="2" id="KW-1185">Reference proteome</keyword>
<dbReference type="OrthoDB" id="5355583at2759"/>
<proteinExistence type="predicted"/>
<dbReference type="EMBL" id="ML120380">
    <property type="protein sequence ID" value="RPB00455.1"/>
    <property type="molecule type" value="Genomic_DNA"/>
</dbReference>
<reference evidence="1 2" key="1">
    <citation type="journal article" date="2018" name="Nat. Ecol. Evol.">
        <title>Pezizomycetes genomes reveal the molecular basis of ectomycorrhizal truffle lifestyle.</title>
        <authorList>
            <person name="Murat C."/>
            <person name="Payen T."/>
            <person name="Noel B."/>
            <person name="Kuo A."/>
            <person name="Morin E."/>
            <person name="Chen J."/>
            <person name="Kohler A."/>
            <person name="Krizsan K."/>
            <person name="Balestrini R."/>
            <person name="Da Silva C."/>
            <person name="Montanini B."/>
            <person name="Hainaut M."/>
            <person name="Levati E."/>
            <person name="Barry K.W."/>
            <person name="Belfiori B."/>
            <person name="Cichocki N."/>
            <person name="Clum A."/>
            <person name="Dockter R.B."/>
            <person name="Fauchery L."/>
            <person name="Guy J."/>
            <person name="Iotti M."/>
            <person name="Le Tacon F."/>
            <person name="Lindquist E.A."/>
            <person name="Lipzen A."/>
            <person name="Malagnac F."/>
            <person name="Mello A."/>
            <person name="Molinier V."/>
            <person name="Miyauchi S."/>
            <person name="Poulain J."/>
            <person name="Riccioni C."/>
            <person name="Rubini A."/>
            <person name="Sitrit Y."/>
            <person name="Splivallo R."/>
            <person name="Traeger S."/>
            <person name="Wang M."/>
            <person name="Zifcakova L."/>
            <person name="Wipf D."/>
            <person name="Zambonelli A."/>
            <person name="Paolocci F."/>
            <person name="Nowrousian M."/>
            <person name="Ottonello S."/>
            <person name="Baldrian P."/>
            <person name="Spatafora J.W."/>
            <person name="Henrissat B."/>
            <person name="Nagy L.G."/>
            <person name="Aury J.M."/>
            <person name="Wincker P."/>
            <person name="Grigoriev I.V."/>
            <person name="Bonfante P."/>
            <person name="Martin F.M."/>
        </authorList>
    </citation>
    <scope>NUCLEOTIDE SEQUENCE [LARGE SCALE GENOMIC DNA]</scope>
    <source>
        <strain evidence="1 2">120613-1</strain>
    </source>
</reference>
<gene>
    <name evidence="1" type="ORF">L873DRAFT_1805322</name>
</gene>
<evidence type="ECO:0000313" key="1">
    <source>
        <dbReference type="EMBL" id="RPB00455.1"/>
    </source>
</evidence>